<dbReference type="Gene3D" id="2.30.110.10">
    <property type="entry name" value="Electron Transport, Fmn-binding Protein, Chain A"/>
    <property type="match status" value="1"/>
</dbReference>
<evidence type="ECO:0000259" key="2">
    <source>
        <dbReference type="PROSITE" id="PS51186"/>
    </source>
</evidence>
<reference evidence="3" key="2">
    <citation type="submission" date="2020-09" db="EMBL/GenBank/DDBJ databases">
        <authorList>
            <person name="Sun Q."/>
            <person name="Zhou Y."/>
        </authorList>
    </citation>
    <scope>NUCLEOTIDE SEQUENCE</scope>
    <source>
        <strain evidence="3">CGMCC 4.7299</strain>
    </source>
</reference>
<dbReference type="Gene3D" id="3.40.630.30">
    <property type="match status" value="1"/>
</dbReference>
<dbReference type="InterPro" id="IPR024747">
    <property type="entry name" value="Pyridox_Oxase-rel"/>
</dbReference>
<dbReference type="Pfam" id="PF13302">
    <property type="entry name" value="Acetyltransf_3"/>
    <property type="match status" value="1"/>
</dbReference>
<accession>A0A8J3BY40</accession>
<evidence type="ECO:0000256" key="1">
    <source>
        <dbReference type="SAM" id="MobiDB-lite"/>
    </source>
</evidence>
<feature type="compositionally biased region" description="Basic and acidic residues" evidence="1">
    <location>
        <begin position="417"/>
        <end position="426"/>
    </location>
</feature>
<keyword evidence="4" id="KW-1185">Reference proteome</keyword>
<feature type="domain" description="N-acetyltransferase" evidence="2">
    <location>
        <begin position="229"/>
        <end position="396"/>
    </location>
</feature>
<reference evidence="3" key="1">
    <citation type="journal article" date="2014" name="Int. J. Syst. Evol. Microbiol.">
        <title>Complete genome sequence of Corynebacterium casei LMG S-19264T (=DSM 44701T), isolated from a smear-ripened cheese.</title>
        <authorList>
            <consortium name="US DOE Joint Genome Institute (JGI-PGF)"/>
            <person name="Walter F."/>
            <person name="Albersmeier A."/>
            <person name="Kalinowski J."/>
            <person name="Ruckert C."/>
        </authorList>
    </citation>
    <scope>NUCLEOTIDE SEQUENCE</scope>
    <source>
        <strain evidence="3">CGMCC 4.7299</strain>
    </source>
</reference>
<dbReference type="GO" id="GO:0016747">
    <property type="term" value="F:acyltransferase activity, transferring groups other than amino-acyl groups"/>
    <property type="evidence" value="ECO:0007669"/>
    <property type="project" value="InterPro"/>
</dbReference>
<name>A0A8J3BY40_9ACTN</name>
<dbReference type="InterPro" id="IPR012349">
    <property type="entry name" value="Split_barrel_FMN-bd"/>
</dbReference>
<dbReference type="RefSeq" id="WP_189079389.1">
    <property type="nucleotide sequence ID" value="NZ_BMMX01000008.1"/>
</dbReference>
<evidence type="ECO:0000313" key="3">
    <source>
        <dbReference type="EMBL" id="GGK90717.1"/>
    </source>
</evidence>
<dbReference type="AlphaFoldDB" id="A0A8J3BY40"/>
<protein>
    <recommendedName>
        <fullName evidence="2">N-acetyltransferase domain-containing protein</fullName>
    </recommendedName>
</protein>
<sequence>MTDDYPPTSRTTATRPLDRMGYARSSAHAVLDEAYDCAVAFVAEGEPRLLPMLHVRIEDTLYLHGSTGGHPALRARGAGLPVCVCVTLVEGLVFARSQMHHSANYRSVVAFGTARAVTDEGEKRRALSALVDKAAPGRASDSRPPDRRELAATAVLSLPLREVSVRARTSGVVDDPADLGLPHWAGVVQLRRVAGPAETAPGASGPPPAYLRHEQSPWHTAATLTGRYVRLEPLAMSHVDGLHAALADDEVWRFLTSPRPTEHTETAGHVTAALHAQWEGERVAWAQCDPGTGQVLGMTMYHDIDERGRALGIGHTVLGRPWWRTGVNVEAKLLLLERAFEVLGAQRVFWYTDVRNERSQRAIAALGASRDGLIRRHRLRPDGTWRDSVLFAMTADEWPAASTRLRARLAAAARNDGTGHVDETAHRTGTGHVDGTAHRTGTTAPAR</sequence>
<comment type="caution">
    <text evidence="3">The sequence shown here is derived from an EMBL/GenBank/DDBJ whole genome shotgun (WGS) entry which is preliminary data.</text>
</comment>
<dbReference type="SUPFAM" id="SSF50475">
    <property type="entry name" value="FMN-binding split barrel"/>
    <property type="match status" value="1"/>
</dbReference>
<dbReference type="InterPro" id="IPR016181">
    <property type="entry name" value="Acyl_CoA_acyltransferase"/>
</dbReference>
<dbReference type="PROSITE" id="PS51186">
    <property type="entry name" value="GNAT"/>
    <property type="match status" value="1"/>
</dbReference>
<proteinExistence type="predicted"/>
<dbReference type="SUPFAM" id="SSF55729">
    <property type="entry name" value="Acyl-CoA N-acyltransferases (Nat)"/>
    <property type="match status" value="1"/>
</dbReference>
<evidence type="ECO:0000313" key="4">
    <source>
        <dbReference type="Proteomes" id="UP000656042"/>
    </source>
</evidence>
<dbReference type="Pfam" id="PF12900">
    <property type="entry name" value="Pyridox_ox_2"/>
    <property type="match status" value="1"/>
</dbReference>
<dbReference type="EMBL" id="BMMX01000008">
    <property type="protein sequence ID" value="GGK90717.1"/>
    <property type="molecule type" value="Genomic_DNA"/>
</dbReference>
<dbReference type="InterPro" id="IPR000182">
    <property type="entry name" value="GNAT_dom"/>
</dbReference>
<dbReference type="PANTHER" id="PTHR43610:SF1">
    <property type="entry name" value="N-ACETYLTRANSFERASE DOMAIN-CONTAINING PROTEIN"/>
    <property type="match status" value="1"/>
</dbReference>
<gene>
    <name evidence="3" type="ORF">GCM10012284_25670</name>
</gene>
<dbReference type="Proteomes" id="UP000656042">
    <property type="component" value="Unassembled WGS sequence"/>
</dbReference>
<feature type="region of interest" description="Disordered" evidence="1">
    <location>
        <begin position="414"/>
        <end position="447"/>
    </location>
</feature>
<dbReference type="PANTHER" id="PTHR43610">
    <property type="entry name" value="BLL6696 PROTEIN"/>
    <property type="match status" value="1"/>
</dbReference>
<organism evidence="3 4">
    <name type="scientific">Mangrovihabitans endophyticus</name>
    <dbReference type="NCBI Taxonomy" id="1751298"/>
    <lineage>
        <taxon>Bacteria</taxon>
        <taxon>Bacillati</taxon>
        <taxon>Actinomycetota</taxon>
        <taxon>Actinomycetes</taxon>
        <taxon>Micromonosporales</taxon>
        <taxon>Micromonosporaceae</taxon>
        <taxon>Mangrovihabitans</taxon>
    </lineage>
</organism>